<proteinExistence type="predicted"/>
<dbReference type="Proteomes" id="UP000029278">
    <property type="component" value="Unassembled WGS sequence"/>
</dbReference>
<dbReference type="SUPFAM" id="SSF57783">
    <property type="entry name" value="Zinc beta-ribbon"/>
    <property type="match status" value="1"/>
</dbReference>
<dbReference type="OrthoDB" id="9803716at2"/>
<dbReference type="PATRIC" id="fig|44252.3.peg.3296"/>
<reference evidence="2 3" key="1">
    <citation type="submission" date="2014-04" db="EMBL/GenBank/DDBJ databases">
        <authorList>
            <person name="Bishop-Lilly K.A."/>
            <person name="Broomall S.M."/>
            <person name="Chain P.S."/>
            <person name="Chertkov O."/>
            <person name="Coyne S.R."/>
            <person name="Daligault H.E."/>
            <person name="Davenport K.W."/>
            <person name="Erkkila T."/>
            <person name="Frey K.G."/>
            <person name="Gibbons H.S."/>
            <person name="Gu W."/>
            <person name="Jaissle J."/>
            <person name="Johnson S.L."/>
            <person name="Koroleva G.I."/>
            <person name="Ladner J.T."/>
            <person name="Lo C.-C."/>
            <person name="Minogue T.D."/>
            <person name="Munk C."/>
            <person name="Palacios G.F."/>
            <person name="Redden C.L."/>
            <person name="Rosenzweig C.N."/>
            <person name="Scholz M.B."/>
            <person name="Teshima H."/>
            <person name="Xu Y."/>
        </authorList>
    </citation>
    <scope>NUCLEOTIDE SEQUENCE [LARGE SCALE GENOMIC DNA]</scope>
    <source>
        <strain evidence="2 3">8244</strain>
    </source>
</reference>
<keyword evidence="3" id="KW-1185">Reference proteome</keyword>
<dbReference type="Gene3D" id="3.40.1360.10">
    <property type="match status" value="1"/>
</dbReference>
<dbReference type="EMBL" id="JMQA01000029">
    <property type="protein sequence ID" value="KFN08290.1"/>
    <property type="molecule type" value="Genomic_DNA"/>
</dbReference>
<evidence type="ECO:0000259" key="1">
    <source>
        <dbReference type="Pfam" id="PF13154"/>
    </source>
</evidence>
<dbReference type="InterPro" id="IPR025054">
    <property type="entry name" value="DUF3991"/>
</dbReference>
<dbReference type="HOGENOM" id="CLU_027621_2_1_9"/>
<organism evidence="2 3">
    <name type="scientific">Paenibacillus macerans</name>
    <name type="common">Bacillus macerans</name>
    <dbReference type="NCBI Taxonomy" id="44252"/>
    <lineage>
        <taxon>Bacteria</taxon>
        <taxon>Bacillati</taxon>
        <taxon>Bacillota</taxon>
        <taxon>Bacilli</taxon>
        <taxon>Bacillales</taxon>
        <taxon>Paenibacillaceae</taxon>
        <taxon>Paenibacillus</taxon>
    </lineage>
</organism>
<protein>
    <recommendedName>
        <fullName evidence="1">DUF3991 domain-containing protein</fullName>
    </recommendedName>
</protein>
<dbReference type="RefSeq" id="WP_036623503.1">
    <property type="nucleotide sequence ID" value="NZ_JAKOBR010000018.1"/>
</dbReference>
<comment type="caution">
    <text evidence="2">The sequence shown here is derived from an EMBL/GenBank/DDBJ whole genome shotgun (WGS) entry which is preliminary data.</text>
</comment>
<gene>
    <name evidence="2" type="ORF">DJ90_1692</name>
</gene>
<name>A0A090ZDJ4_PAEMA</name>
<sequence>MSYVNKEQIERAKRLDLLTYLQMYEPAELVRCSRNVYTTRTHDSLKISNGKWYWWSRGIGGRSALDYLIKVRGMPFLDAVLQMEGVHPGNMLTVSQSCQQRTSTARLELPEPYENSHRVMAYLSKRGIHRSVIDYCLETGRLYESRRYHNAVFVGFDQEGTPRYAAIRGTTSTRYMGEVAGSDKRYSFSIPASENSTELHLFESAIDLLSYCTLKHLAGRDWRQAHKLSLAGIYRPRTNGEDSTPPSALTHYLQCFPQVNRLVLHLDNDEPGRLAAATIQRLLSPALLISDEPPKFGKDVNNELMEFRRRRGEPSR</sequence>
<evidence type="ECO:0000313" key="3">
    <source>
        <dbReference type="Proteomes" id="UP000029278"/>
    </source>
</evidence>
<dbReference type="AlphaFoldDB" id="A0A090ZDJ4"/>
<dbReference type="Pfam" id="PF13154">
    <property type="entry name" value="DUF3991"/>
    <property type="match status" value="1"/>
</dbReference>
<feature type="domain" description="DUF3991" evidence="1">
    <location>
        <begin position="121"/>
        <end position="189"/>
    </location>
</feature>
<dbReference type="STRING" id="44252.DJ90_1692"/>
<evidence type="ECO:0000313" key="2">
    <source>
        <dbReference type="EMBL" id="KFN08290.1"/>
    </source>
</evidence>
<accession>A0A090ZDJ4</accession>
<dbReference type="GeneID" id="77007589"/>
<dbReference type="Pfam" id="PF13155">
    <property type="entry name" value="Toprim_2"/>
    <property type="match status" value="1"/>
</dbReference>